<dbReference type="Gene3D" id="1.20.5.3310">
    <property type="match status" value="1"/>
</dbReference>
<evidence type="ECO:0000256" key="9">
    <source>
        <dbReference type="HAMAP-Rule" id="MF_00236"/>
    </source>
</evidence>
<dbReference type="GO" id="GO:0008320">
    <property type="term" value="F:protein transmembrane transporter activity"/>
    <property type="evidence" value="ECO:0007669"/>
    <property type="project" value="UniProtKB-UniRule"/>
</dbReference>
<dbReference type="RefSeq" id="WP_203654773.1">
    <property type="nucleotide sequence ID" value="NZ_BONR01000002.1"/>
</dbReference>
<comment type="similarity">
    <text evidence="9">Belongs to the TatA/E family.</text>
</comment>
<evidence type="ECO:0000256" key="3">
    <source>
        <dbReference type="ARBA" id="ARBA00022475"/>
    </source>
</evidence>
<dbReference type="GO" id="GO:0033281">
    <property type="term" value="C:TAT protein transport complex"/>
    <property type="evidence" value="ECO:0007669"/>
    <property type="project" value="UniProtKB-UniRule"/>
</dbReference>
<evidence type="ECO:0000313" key="12">
    <source>
        <dbReference type="Proteomes" id="UP000652354"/>
    </source>
</evidence>
<keyword evidence="12" id="KW-1185">Reference proteome</keyword>
<reference evidence="11" key="1">
    <citation type="submission" date="2021-01" db="EMBL/GenBank/DDBJ databases">
        <title>Whole genome shotgun sequence of Demequina activiva NBRC 110675.</title>
        <authorList>
            <person name="Komaki H."/>
            <person name="Tamura T."/>
        </authorList>
    </citation>
    <scope>NUCLEOTIDE SEQUENCE</scope>
    <source>
        <strain evidence="11">NBRC 110675</strain>
    </source>
</reference>
<dbReference type="HAMAP" id="MF_00236">
    <property type="entry name" value="TatA_E"/>
    <property type="match status" value="1"/>
</dbReference>
<dbReference type="AlphaFoldDB" id="A0A919Q3J7"/>
<evidence type="ECO:0000256" key="4">
    <source>
        <dbReference type="ARBA" id="ARBA00022692"/>
    </source>
</evidence>
<keyword evidence="5 9" id="KW-0653">Protein transport</keyword>
<evidence type="ECO:0000256" key="6">
    <source>
        <dbReference type="ARBA" id="ARBA00022989"/>
    </source>
</evidence>
<comment type="subunit">
    <text evidence="9">The Tat system comprises two distinct complexes: a TatABC complex, containing multiple copies of TatA, TatB and TatC subunits, and a separate TatA complex, containing only TatA subunits. Substrates initially bind to the TatABC complex, which probably triggers association of the separate TatA complex to form the active translocon.</text>
</comment>
<sequence length="81" mass="8500">MGALRGWHIVVLLVVILLLFGAPKLPELARSVGKSLHILKDEAKSLTSDDDEAKKDGDDSAGSASSDVSPATPSDDETRGK</sequence>
<gene>
    <name evidence="9 11" type="primary">tatA</name>
    <name evidence="11" type="ORF">Dac01nite_13390</name>
</gene>
<comment type="function">
    <text evidence="9">Part of the twin-arginine translocation (Tat) system that transports large folded proteins containing a characteristic twin-arginine motif in their signal peptide across membranes. TatA could form the protein-conducting channel of the Tat system.</text>
</comment>
<keyword evidence="2 9" id="KW-0813">Transport</keyword>
<feature type="transmembrane region" description="Helical" evidence="9">
    <location>
        <begin position="6"/>
        <end position="25"/>
    </location>
</feature>
<dbReference type="PANTHER" id="PTHR42982">
    <property type="entry name" value="SEC-INDEPENDENT PROTEIN TRANSLOCASE PROTEIN TATA"/>
    <property type="match status" value="1"/>
</dbReference>
<keyword evidence="3 9" id="KW-1003">Cell membrane</keyword>
<dbReference type="Proteomes" id="UP000652354">
    <property type="component" value="Unassembled WGS sequence"/>
</dbReference>
<dbReference type="InterPro" id="IPR003369">
    <property type="entry name" value="TatA/B/E"/>
</dbReference>
<dbReference type="NCBIfam" id="NF001854">
    <property type="entry name" value="PRK00575.1"/>
    <property type="match status" value="1"/>
</dbReference>
<keyword evidence="4 9" id="KW-0812">Transmembrane</keyword>
<evidence type="ECO:0000256" key="5">
    <source>
        <dbReference type="ARBA" id="ARBA00022927"/>
    </source>
</evidence>
<dbReference type="EMBL" id="BONR01000002">
    <property type="protein sequence ID" value="GIG54587.1"/>
    <property type="molecule type" value="Genomic_DNA"/>
</dbReference>
<evidence type="ECO:0000256" key="8">
    <source>
        <dbReference type="ARBA" id="ARBA00023136"/>
    </source>
</evidence>
<keyword evidence="7 9" id="KW-0811">Translocation</keyword>
<name>A0A919Q3J7_9MICO</name>
<dbReference type="NCBIfam" id="TIGR01411">
    <property type="entry name" value="tatAE"/>
    <property type="match status" value="1"/>
</dbReference>
<comment type="subcellular location">
    <subcellularLocation>
        <location evidence="1 9">Cell membrane</location>
        <topology evidence="1 9">Single-pass membrane protein</topology>
    </subcellularLocation>
</comment>
<keyword evidence="6 9" id="KW-1133">Transmembrane helix</keyword>
<evidence type="ECO:0000313" key="11">
    <source>
        <dbReference type="EMBL" id="GIG54587.1"/>
    </source>
</evidence>
<accession>A0A919Q3J7</accession>
<dbReference type="InterPro" id="IPR006312">
    <property type="entry name" value="TatA/E"/>
</dbReference>
<dbReference type="Pfam" id="PF02416">
    <property type="entry name" value="TatA_B_E"/>
    <property type="match status" value="1"/>
</dbReference>
<evidence type="ECO:0000256" key="10">
    <source>
        <dbReference type="SAM" id="MobiDB-lite"/>
    </source>
</evidence>
<proteinExistence type="inferred from homology"/>
<feature type="region of interest" description="Disordered" evidence="10">
    <location>
        <begin position="43"/>
        <end position="81"/>
    </location>
</feature>
<evidence type="ECO:0000256" key="7">
    <source>
        <dbReference type="ARBA" id="ARBA00023010"/>
    </source>
</evidence>
<organism evidence="11 12">
    <name type="scientific">Demequina activiva</name>
    <dbReference type="NCBI Taxonomy" id="1582364"/>
    <lineage>
        <taxon>Bacteria</taxon>
        <taxon>Bacillati</taxon>
        <taxon>Actinomycetota</taxon>
        <taxon>Actinomycetes</taxon>
        <taxon>Micrococcales</taxon>
        <taxon>Demequinaceae</taxon>
        <taxon>Demequina</taxon>
    </lineage>
</organism>
<keyword evidence="8 9" id="KW-0472">Membrane</keyword>
<comment type="caution">
    <text evidence="11">The sequence shown here is derived from an EMBL/GenBank/DDBJ whole genome shotgun (WGS) entry which is preliminary data.</text>
</comment>
<evidence type="ECO:0000256" key="2">
    <source>
        <dbReference type="ARBA" id="ARBA00022448"/>
    </source>
</evidence>
<dbReference type="PANTHER" id="PTHR42982:SF8">
    <property type="entry name" value="SEC-INDEPENDENT PROTEIN TRANSLOCASE PROTEIN TATA"/>
    <property type="match status" value="1"/>
</dbReference>
<evidence type="ECO:0000256" key="1">
    <source>
        <dbReference type="ARBA" id="ARBA00004162"/>
    </source>
</evidence>
<protein>
    <recommendedName>
        <fullName evidence="9">Sec-independent protein translocase protein TatA</fullName>
    </recommendedName>
</protein>
<dbReference type="GO" id="GO:0043953">
    <property type="term" value="P:protein transport by the Tat complex"/>
    <property type="evidence" value="ECO:0007669"/>
    <property type="project" value="UniProtKB-UniRule"/>
</dbReference>